<dbReference type="RefSeq" id="XP_004361994.1">
    <property type="nucleotide sequence ID" value="XM_004361937.1"/>
</dbReference>
<name>F4PKL9_CACFS</name>
<dbReference type="KEGG" id="dfa:DFA_06289"/>
<evidence type="ECO:0000313" key="2">
    <source>
        <dbReference type="Proteomes" id="UP000007797"/>
    </source>
</evidence>
<dbReference type="GeneID" id="14876580"/>
<gene>
    <name evidence="1" type="ORF">DFA_06289</name>
</gene>
<reference evidence="2" key="1">
    <citation type="journal article" date="2011" name="Genome Res.">
        <title>Phylogeny-wide analysis of social amoeba genomes highlights ancient origins for complex intercellular communication.</title>
        <authorList>
            <person name="Heidel A.J."/>
            <person name="Lawal H.M."/>
            <person name="Felder M."/>
            <person name="Schilde C."/>
            <person name="Helps N.R."/>
            <person name="Tunggal B."/>
            <person name="Rivero F."/>
            <person name="John U."/>
            <person name="Schleicher M."/>
            <person name="Eichinger L."/>
            <person name="Platzer M."/>
            <person name="Noegel A.A."/>
            <person name="Schaap P."/>
            <person name="Gloeckner G."/>
        </authorList>
    </citation>
    <scope>NUCLEOTIDE SEQUENCE [LARGE SCALE GENOMIC DNA]</scope>
    <source>
        <strain evidence="2">SH3</strain>
    </source>
</reference>
<proteinExistence type="predicted"/>
<organism evidence="1 2">
    <name type="scientific">Cavenderia fasciculata</name>
    <name type="common">Slime mold</name>
    <name type="synonym">Dictyostelium fasciculatum</name>
    <dbReference type="NCBI Taxonomy" id="261658"/>
    <lineage>
        <taxon>Eukaryota</taxon>
        <taxon>Amoebozoa</taxon>
        <taxon>Evosea</taxon>
        <taxon>Eumycetozoa</taxon>
        <taxon>Dictyostelia</taxon>
        <taxon>Acytosteliales</taxon>
        <taxon>Cavenderiaceae</taxon>
        <taxon>Cavenderia</taxon>
    </lineage>
</organism>
<dbReference type="Proteomes" id="UP000007797">
    <property type="component" value="Unassembled WGS sequence"/>
</dbReference>
<accession>F4PKL9</accession>
<keyword evidence="2" id="KW-1185">Reference proteome</keyword>
<dbReference type="AlphaFoldDB" id="F4PKL9"/>
<dbReference type="EMBL" id="GL883007">
    <property type="protein sequence ID" value="EGG24143.1"/>
    <property type="molecule type" value="Genomic_DNA"/>
</dbReference>
<protein>
    <submittedName>
        <fullName evidence="1">Uncharacterized protein</fullName>
    </submittedName>
</protein>
<sequence length="142" mass="15909">MIGKSSKVKQQHIVTFMTPPTPYQQSGIIDNSFRVTSWSDETKVLSGTIDVIFKSNFELGKSYLAINIYDRNNPFSDHQTRENTIYRTIVDCGVKEKLVTVSFTVTLSRDARVTLQVSLGMYCSPSHFDLGIDESSGESTIT</sequence>
<evidence type="ECO:0000313" key="1">
    <source>
        <dbReference type="EMBL" id="EGG24143.1"/>
    </source>
</evidence>